<sequence length="349" mass="41366">MEMIYMEKKMEDNRLTWQLTITSFILSVLIIFHHCFNIDVDYDAIVGQGVYRVAYVIERYMYNISECAVPIFFFISAFLFFKTYKQSVNYYVYKLKKRLFSLLIPYILYNILGYYKYILFNNITFNFNELIVSIISSSTMPLWFIRELMILSILSPLIYWVINRKYVSIIVLGITALLSIFGVASYRCFIYWTSIYLFGAYVAVYYGTFNFFSLRNNKKKIVVPLSCILFLCSAWFLPNTTGDMDIYGELAFYLFRLICPFIMLLLCSYDSSKIQVKFYMRYSFFTYCVHMPLISVVQYVTSRVVFADSWLLIAEYMLTPFVILTIIVCAATLLSKYFPHIWKVCNGWR</sequence>
<keyword evidence="6 7" id="KW-0472">Membrane</keyword>
<evidence type="ECO:0000313" key="10">
    <source>
        <dbReference type="Proteomes" id="UP000001556"/>
    </source>
</evidence>
<organism evidence="9 10">
    <name type="scientific">Desulforamulus reducens (strain ATCC BAA-1160 / DSM 100696 / MI-1)</name>
    <name type="common">Desulfotomaculum reducens</name>
    <dbReference type="NCBI Taxonomy" id="349161"/>
    <lineage>
        <taxon>Bacteria</taxon>
        <taxon>Bacillati</taxon>
        <taxon>Bacillota</taxon>
        <taxon>Clostridia</taxon>
        <taxon>Eubacteriales</taxon>
        <taxon>Peptococcaceae</taxon>
        <taxon>Desulforamulus</taxon>
    </lineage>
</organism>
<gene>
    <name evidence="9" type="ordered locus">Dred_3043</name>
</gene>
<keyword evidence="3" id="KW-1003">Cell membrane</keyword>
<feature type="transmembrane region" description="Helical" evidence="7">
    <location>
        <begin position="166"/>
        <end position="183"/>
    </location>
</feature>
<dbReference type="GO" id="GO:0009246">
    <property type="term" value="P:enterobacterial common antigen biosynthetic process"/>
    <property type="evidence" value="ECO:0007669"/>
    <property type="project" value="TreeGrafter"/>
</dbReference>
<dbReference type="AlphaFoldDB" id="A4J8Z2"/>
<name>A4J8Z2_DESRM</name>
<comment type="similarity">
    <text evidence="2">Belongs to the acyltransferase 3 family.</text>
</comment>
<proteinExistence type="inferred from homology"/>
<evidence type="ECO:0000256" key="2">
    <source>
        <dbReference type="ARBA" id="ARBA00007400"/>
    </source>
</evidence>
<keyword evidence="10" id="KW-1185">Reference proteome</keyword>
<evidence type="ECO:0000256" key="6">
    <source>
        <dbReference type="ARBA" id="ARBA00023136"/>
    </source>
</evidence>
<dbReference type="OrthoDB" id="1745300at2"/>
<dbReference type="Proteomes" id="UP000001556">
    <property type="component" value="Chromosome"/>
</dbReference>
<dbReference type="EMBL" id="CP000612">
    <property type="protein sequence ID" value="ABO51545.1"/>
    <property type="molecule type" value="Genomic_DNA"/>
</dbReference>
<evidence type="ECO:0000256" key="1">
    <source>
        <dbReference type="ARBA" id="ARBA00004651"/>
    </source>
</evidence>
<comment type="subcellular location">
    <subcellularLocation>
        <location evidence="1">Cell membrane</location>
        <topology evidence="1">Multi-pass membrane protein</topology>
    </subcellularLocation>
</comment>
<evidence type="ECO:0000256" key="4">
    <source>
        <dbReference type="ARBA" id="ARBA00022692"/>
    </source>
</evidence>
<feature type="domain" description="Acyltransferase 3" evidence="8">
    <location>
        <begin position="25"/>
        <end position="334"/>
    </location>
</feature>
<dbReference type="PANTHER" id="PTHR40074">
    <property type="entry name" value="O-ACETYLTRANSFERASE WECH"/>
    <property type="match status" value="1"/>
</dbReference>
<dbReference type="STRING" id="349161.Dred_3043"/>
<dbReference type="GO" id="GO:0005886">
    <property type="term" value="C:plasma membrane"/>
    <property type="evidence" value="ECO:0007669"/>
    <property type="project" value="UniProtKB-SubCell"/>
</dbReference>
<feature type="transmembrane region" description="Helical" evidence="7">
    <location>
        <begin position="189"/>
        <end position="209"/>
    </location>
</feature>
<dbReference type="Pfam" id="PF01757">
    <property type="entry name" value="Acyl_transf_3"/>
    <property type="match status" value="1"/>
</dbReference>
<feature type="transmembrane region" description="Helical" evidence="7">
    <location>
        <begin position="313"/>
        <end position="334"/>
    </location>
</feature>
<protein>
    <recommendedName>
        <fullName evidence="8">Acyltransferase 3 domain-containing protein</fullName>
    </recommendedName>
</protein>
<dbReference type="KEGG" id="drm:Dred_3043"/>
<evidence type="ECO:0000256" key="3">
    <source>
        <dbReference type="ARBA" id="ARBA00022475"/>
    </source>
</evidence>
<feature type="transmembrane region" description="Helical" evidence="7">
    <location>
        <begin position="250"/>
        <end position="267"/>
    </location>
</feature>
<feature type="transmembrane region" description="Helical" evidence="7">
    <location>
        <begin position="60"/>
        <end position="81"/>
    </location>
</feature>
<reference evidence="9 10" key="1">
    <citation type="submission" date="2007-03" db="EMBL/GenBank/DDBJ databases">
        <title>Complete sequence of Desulfotomaculum reducens MI-1.</title>
        <authorList>
            <consortium name="US DOE Joint Genome Institute"/>
            <person name="Copeland A."/>
            <person name="Lucas S."/>
            <person name="Lapidus A."/>
            <person name="Barry K."/>
            <person name="Detter J.C."/>
            <person name="Glavina del Rio T."/>
            <person name="Hammon N."/>
            <person name="Israni S."/>
            <person name="Dalin E."/>
            <person name="Tice H."/>
            <person name="Pitluck S."/>
            <person name="Sims D."/>
            <person name="Brettin T."/>
            <person name="Bruce D."/>
            <person name="Han C."/>
            <person name="Tapia R."/>
            <person name="Schmutz J."/>
            <person name="Larimer F."/>
            <person name="Land M."/>
            <person name="Hauser L."/>
            <person name="Kyrpides N."/>
            <person name="Kim E."/>
            <person name="Tebo B.M."/>
            <person name="Richardson P."/>
        </authorList>
    </citation>
    <scope>NUCLEOTIDE SEQUENCE [LARGE SCALE GENOMIC DNA]</scope>
    <source>
        <strain evidence="9 10">MI-1</strain>
    </source>
</reference>
<feature type="transmembrane region" description="Helical" evidence="7">
    <location>
        <begin position="102"/>
        <end position="120"/>
    </location>
</feature>
<dbReference type="GO" id="GO:0016413">
    <property type="term" value="F:O-acetyltransferase activity"/>
    <property type="evidence" value="ECO:0007669"/>
    <property type="project" value="TreeGrafter"/>
</dbReference>
<dbReference type="PANTHER" id="PTHR40074:SF2">
    <property type="entry name" value="O-ACETYLTRANSFERASE WECH"/>
    <property type="match status" value="1"/>
</dbReference>
<evidence type="ECO:0000313" key="9">
    <source>
        <dbReference type="EMBL" id="ABO51545.1"/>
    </source>
</evidence>
<dbReference type="HOGENOM" id="CLU_054154_0_0_9"/>
<evidence type="ECO:0000259" key="8">
    <source>
        <dbReference type="Pfam" id="PF01757"/>
    </source>
</evidence>
<keyword evidence="4 7" id="KW-0812">Transmembrane</keyword>
<feature type="transmembrane region" description="Helical" evidence="7">
    <location>
        <begin position="221"/>
        <end position="238"/>
    </location>
</feature>
<feature type="transmembrane region" description="Helical" evidence="7">
    <location>
        <begin position="140"/>
        <end position="159"/>
    </location>
</feature>
<dbReference type="eggNOG" id="COG1835">
    <property type="taxonomic scope" value="Bacteria"/>
</dbReference>
<evidence type="ECO:0000256" key="7">
    <source>
        <dbReference type="SAM" id="Phobius"/>
    </source>
</evidence>
<feature type="transmembrane region" description="Helical" evidence="7">
    <location>
        <begin position="279"/>
        <end position="301"/>
    </location>
</feature>
<evidence type="ECO:0000256" key="5">
    <source>
        <dbReference type="ARBA" id="ARBA00022989"/>
    </source>
</evidence>
<dbReference type="InterPro" id="IPR002656">
    <property type="entry name" value="Acyl_transf_3_dom"/>
</dbReference>
<accession>A4J8Z2</accession>
<keyword evidence="5 7" id="KW-1133">Transmembrane helix</keyword>
<feature type="transmembrane region" description="Helical" evidence="7">
    <location>
        <begin position="21"/>
        <end position="40"/>
    </location>
</feature>